<gene>
    <name evidence="1" type="ORF">Cflav_PD4935</name>
</gene>
<name>B9XCV4_PEDPL</name>
<dbReference type="InterPro" id="IPR011051">
    <property type="entry name" value="RmlC_Cupin_sf"/>
</dbReference>
<dbReference type="SUPFAM" id="SSF51182">
    <property type="entry name" value="RmlC-like cupins"/>
    <property type="match status" value="1"/>
</dbReference>
<evidence type="ECO:0000313" key="1">
    <source>
        <dbReference type="EMBL" id="EEF62300.1"/>
    </source>
</evidence>
<keyword evidence="2" id="KW-1185">Reference proteome</keyword>
<accession>B9XCV4</accession>
<dbReference type="Proteomes" id="UP000003688">
    <property type="component" value="Unassembled WGS sequence"/>
</dbReference>
<comment type="caution">
    <text evidence="1">The sequence shown here is derived from an EMBL/GenBank/DDBJ whole genome shotgun (WGS) entry which is preliminary data.</text>
</comment>
<sequence length="387" mass="44673">MDPRFTEIENRPENQIFSIVFYPDRIYHAQYLNATRSPRYRYYVHEVRNKVDNAVLKGQVFLDGALLARFIRIEYRASRLVELAREKERFLKDRVLAFIKVNHEDPAKNAEGMVRLHYDAWIGAFQAEIWDNLEPPPTKHHDAKVESMMGRDGSITRIRRFGPALSDPNGIRQVEVAFRENEIDIPFGYKIGDPQWDNNFKQTYQVPNTQTPSADQNTVPKNNYLLDFQRGFFFQNVRDLLPVRYKNAMTEPTSADFGRPGPNDNTIEMRWVVQRELGGSNVWFHEVTIPAGTVEGTHQHIGSEELYYIFEGEGIAYMGDGDDPRMSDDTKYPLRTVDLFGLPKHDVREVKVQPGSVIFTKSGGIHGIRNINSDKPLRFVAFGYHCA</sequence>
<dbReference type="OrthoDB" id="9797047at2"/>
<organism evidence="1 2">
    <name type="scientific">Pedosphaera parvula (strain Ellin514)</name>
    <dbReference type="NCBI Taxonomy" id="320771"/>
    <lineage>
        <taxon>Bacteria</taxon>
        <taxon>Pseudomonadati</taxon>
        <taxon>Verrucomicrobiota</taxon>
        <taxon>Pedosphaerae</taxon>
        <taxon>Pedosphaerales</taxon>
        <taxon>Pedosphaeraceae</taxon>
        <taxon>Pedosphaera</taxon>
    </lineage>
</organism>
<evidence type="ECO:0000313" key="2">
    <source>
        <dbReference type="Proteomes" id="UP000003688"/>
    </source>
</evidence>
<dbReference type="EMBL" id="ABOX02000005">
    <property type="protein sequence ID" value="EEF62300.1"/>
    <property type="molecule type" value="Genomic_DNA"/>
</dbReference>
<dbReference type="AlphaFoldDB" id="B9XCV4"/>
<reference evidence="1 2" key="1">
    <citation type="journal article" date="2011" name="J. Bacteriol.">
        <title>Genome sequence of 'Pedosphaera parvula' Ellin514, an aerobic Verrucomicrobial isolate from pasture soil.</title>
        <authorList>
            <person name="Kant R."/>
            <person name="van Passel M.W."/>
            <person name="Sangwan P."/>
            <person name="Palva A."/>
            <person name="Lucas S."/>
            <person name="Copeland A."/>
            <person name="Lapidus A."/>
            <person name="Glavina Del Rio T."/>
            <person name="Dalin E."/>
            <person name="Tice H."/>
            <person name="Bruce D."/>
            <person name="Goodwin L."/>
            <person name="Pitluck S."/>
            <person name="Chertkov O."/>
            <person name="Larimer F.W."/>
            <person name="Land M.L."/>
            <person name="Hauser L."/>
            <person name="Brettin T.S."/>
            <person name="Detter J.C."/>
            <person name="Han S."/>
            <person name="de Vos W.M."/>
            <person name="Janssen P.H."/>
            <person name="Smidt H."/>
        </authorList>
    </citation>
    <scope>NUCLEOTIDE SEQUENCE [LARGE SCALE GENOMIC DNA]</scope>
    <source>
        <strain evidence="1 2">Ellin514</strain>
    </source>
</reference>
<dbReference type="InterPro" id="IPR014710">
    <property type="entry name" value="RmlC-like_jellyroll"/>
</dbReference>
<dbReference type="Gene3D" id="2.60.120.10">
    <property type="entry name" value="Jelly Rolls"/>
    <property type="match status" value="1"/>
</dbReference>
<dbReference type="STRING" id="320771.Cflav_PD4935"/>
<dbReference type="RefSeq" id="WP_007413652.1">
    <property type="nucleotide sequence ID" value="NZ_ABOX02000005.1"/>
</dbReference>
<protein>
    <submittedName>
        <fullName evidence="1">Cupin 2 conserved barrel domain protein</fullName>
    </submittedName>
</protein>
<proteinExistence type="predicted"/>